<feature type="compositionally biased region" description="Polar residues" evidence="1">
    <location>
        <begin position="350"/>
        <end position="376"/>
    </location>
</feature>
<feature type="compositionally biased region" description="Low complexity" evidence="1">
    <location>
        <begin position="450"/>
        <end position="459"/>
    </location>
</feature>
<dbReference type="Proteomes" id="UP000001396">
    <property type="component" value="Unassembled WGS sequence"/>
</dbReference>
<evidence type="ECO:0000256" key="1">
    <source>
        <dbReference type="SAM" id="MobiDB-lite"/>
    </source>
</evidence>
<dbReference type="AlphaFoldDB" id="D3AWR8"/>
<evidence type="ECO:0000313" key="2">
    <source>
        <dbReference type="EMBL" id="EFA86741.1"/>
    </source>
</evidence>
<evidence type="ECO:0000313" key="3">
    <source>
        <dbReference type="Proteomes" id="UP000001396"/>
    </source>
</evidence>
<feature type="compositionally biased region" description="Acidic residues" evidence="1">
    <location>
        <begin position="168"/>
        <end position="182"/>
    </location>
</feature>
<dbReference type="EMBL" id="ADBJ01000002">
    <property type="protein sequence ID" value="EFA86741.1"/>
    <property type="molecule type" value="Genomic_DNA"/>
</dbReference>
<sequence>MVKPKKKCLHSNCDKRFKSGVKKHCVAIHDCDGTYFNCPNERAKGLQIIADPADKRLIEALTADGKLSGKIICPHKSCHRWISDVSKHLNAFKHDPCRKSLKCELCGLQKDSHAEKLFIKKYISNNKSKVINNSSSSSSNNNNSNNNSKYSSDSNSDSDSDSNSSTDSDSDSDSSNGEDDSSDKEIVKKGEAVEKEEEEEESDDSEEDDYEDDEEDSDGSDFESKFIEMHLPPGCKFNKNILRCLHKECGWVSHGQVKNLKYHCKKLHQCQGKIYNCPNCRYQTKGSLRRYKTRYKNTMMRNVNNSSSLSSSSSSKTNNSNNNSINSNSNSGKNKQPTTQTSTQHHHQTLPSNHTVQPPTQIRAVQSKSSASTHPSQVRPMQLKISAAPLPSTTNKPRASKPVLTTTDGSSSDQSSSEESMSDESSSSSSSSSSEESSSADDSTEVEDINNNNNNNNNNTEYKFSMDSNFRLKRKLISSPSSPTTKISRLKHKCLHINCQETYEPSDIKNHLSQIHDCTPEKFCNGCYLSTFFQLYQNNEPVIK</sequence>
<feature type="compositionally biased region" description="Low complexity" evidence="1">
    <location>
        <begin position="302"/>
        <end position="331"/>
    </location>
</feature>
<accession>D3AWR8</accession>
<feature type="compositionally biased region" description="Polar residues" evidence="1">
    <location>
        <begin position="391"/>
        <end position="409"/>
    </location>
</feature>
<name>D3AWR8_HETP5</name>
<feature type="region of interest" description="Disordered" evidence="1">
    <location>
        <begin position="296"/>
        <end position="463"/>
    </location>
</feature>
<proteinExistence type="predicted"/>
<dbReference type="RefSeq" id="XP_020438845.1">
    <property type="nucleotide sequence ID" value="XM_020571571.1"/>
</dbReference>
<reference evidence="2 3" key="1">
    <citation type="journal article" date="2011" name="Genome Res.">
        <title>Phylogeny-wide analysis of social amoeba genomes highlights ancient origins for complex intercellular communication.</title>
        <authorList>
            <person name="Heidel A.J."/>
            <person name="Lawal H.M."/>
            <person name="Felder M."/>
            <person name="Schilde C."/>
            <person name="Helps N.R."/>
            <person name="Tunggal B."/>
            <person name="Rivero F."/>
            <person name="John U."/>
            <person name="Schleicher M."/>
            <person name="Eichinger L."/>
            <person name="Platzer M."/>
            <person name="Noegel A.A."/>
            <person name="Schaap P."/>
            <person name="Gloeckner G."/>
        </authorList>
    </citation>
    <scope>NUCLEOTIDE SEQUENCE [LARGE SCALE GENOMIC DNA]</scope>
    <source>
        <strain evidence="3">ATCC 26659 / Pp 5 / PN500</strain>
    </source>
</reference>
<feature type="region of interest" description="Disordered" evidence="1">
    <location>
        <begin position="129"/>
        <end position="221"/>
    </location>
</feature>
<feature type="compositionally biased region" description="Low complexity" evidence="1">
    <location>
        <begin position="129"/>
        <end position="167"/>
    </location>
</feature>
<protein>
    <submittedName>
        <fullName evidence="2">Uncharacterized protein</fullName>
    </submittedName>
</protein>
<gene>
    <name evidence="2" type="ORF">PPL_00546</name>
</gene>
<comment type="caution">
    <text evidence="2">The sequence shown here is derived from an EMBL/GenBank/DDBJ whole genome shotgun (WGS) entry which is preliminary data.</text>
</comment>
<dbReference type="GeneID" id="31356079"/>
<feature type="compositionally biased region" description="Acidic residues" evidence="1">
    <location>
        <begin position="194"/>
        <end position="221"/>
    </location>
</feature>
<keyword evidence="3" id="KW-1185">Reference proteome</keyword>
<dbReference type="STRING" id="670386.D3AWR8"/>
<organism evidence="2 3">
    <name type="scientific">Heterostelium pallidum (strain ATCC 26659 / Pp 5 / PN500)</name>
    <name type="common">Cellular slime mold</name>
    <name type="synonym">Polysphondylium pallidum</name>
    <dbReference type="NCBI Taxonomy" id="670386"/>
    <lineage>
        <taxon>Eukaryota</taxon>
        <taxon>Amoebozoa</taxon>
        <taxon>Evosea</taxon>
        <taxon>Eumycetozoa</taxon>
        <taxon>Dictyostelia</taxon>
        <taxon>Acytosteliales</taxon>
        <taxon>Acytosteliaceae</taxon>
        <taxon>Heterostelium</taxon>
    </lineage>
</organism>
<feature type="compositionally biased region" description="Low complexity" evidence="1">
    <location>
        <begin position="410"/>
        <end position="437"/>
    </location>
</feature>
<dbReference type="InParanoid" id="D3AWR8"/>
<feature type="compositionally biased region" description="Acidic residues" evidence="1">
    <location>
        <begin position="438"/>
        <end position="448"/>
    </location>
</feature>
<feature type="compositionally biased region" description="Basic and acidic residues" evidence="1">
    <location>
        <begin position="183"/>
        <end position="193"/>
    </location>
</feature>